<keyword evidence="2" id="KW-1185">Reference proteome</keyword>
<dbReference type="EMBL" id="CP111020">
    <property type="protein sequence ID" value="WAR14059.1"/>
    <property type="molecule type" value="Genomic_DNA"/>
</dbReference>
<proteinExistence type="predicted"/>
<dbReference type="Proteomes" id="UP001164746">
    <property type="component" value="Chromosome 9"/>
</dbReference>
<sequence length="146" mass="17064">MSSRLKKLKTAFMFWDTELLVKTKNRITEIKFDKQNHSDEMKVWIKGMLGIQKWFRVSVRVNQEVRVDHQVNATVTPQLTKQENPYYTTDPGCDLIGTVVLENSTDIPYEQQVIETTFMFGDTEILVKTKNTITGKETFLTFECFK</sequence>
<accession>A0ABY7F006</accession>
<reference evidence="1" key="1">
    <citation type="submission" date="2022-11" db="EMBL/GenBank/DDBJ databases">
        <title>Centuries of genome instability and evolution in soft-shell clam transmissible cancer (bioRxiv).</title>
        <authorList>
            <person name="Hart S.F.M."/>
            <person name="Yonemitsu M.A."/>
            <person name="Giersch R.M."/>
            <person name="Beal B.F."/>
            <person name="Arriagada G."/>
            <person name="Davis B.W."/>
            <person name="Ostrander E.A."/>
            <person name="Goff S.P."/>
            <person name="Metzger M.J."/>
        </authorList>
    </citation>
    <scope>NUCLEOTIDE SEQUENCE</scope>
    <source>
        <strain evidence="1">MELC-2E11</strain>
        <tissue evidence="1">Siphon/mantle</tissue>
    </source>
</reference>
<evidence type="ECO:0000313" key="2">
    <source>
        <dbReference type="Proteomes" id="UP001164746"/>
    </source>
</evidence>
<gene>
    <name evidence="1" type="ORF">MAR_004164</name>
</gene>
<organism evidence="1 2">
    <name type="scientific">Mya arenaria</name>
    <name type="common">Soft-shell clam</name>
    <dbReference type="NCBI Taxonomy" id="6604"/>
    <lineage>
        <taxon>Eukaryota</taxon>
        <taxon>Metazoa</taxon>
        <taxon>Spiralia</taxon>
        <taxon>Lophotrochozoa</taxon>
        <taxon>Mollusca</taxon>
        <taxon>Bivalvia</taxon>
        <taxon>Autobranchia</taxon>
        <taxon>Heteroconchia</taxon>
        <taxon>Euheterodonta</taxon>
        <taxon>Imparidentia</taxon>
        <taxon>Neoheterodontei</taxon>
        <taxon>Myida</taxon>
        <taxon>Myoidea</taxon>
        <taxon>Myidae</taxon>
        <taxon>Mya</taxon>
    </lineage>
</organism>
<evidence type="ECO:0000313" key="1">
    <source>
        <dbReference type="EMBL" id="WAR14059.1"/>
    </source>
</evidence>
<protein>
    <submittedName>
        <fullName evidence="1">Uncharacterized protein</fullName>
    </submittedName>
</protein>
<name>A0ABY7F006_MYAAR</name>